<dbReference type="InterPro" id="IPR036249">
    <property type="entry name" value="Thioredoxin-like_sf"/>
</dbReference>
<accession>A0ABW0QIB2</accession>
<comment type="caution">
    <text evidence="3">The sequence shown here is derived from an EMBL/GenBank/DDBJ whole genome shotgun (WGS) entry which is preliminary data.</text>
</comment>
<dbReference type="SUPFAM" id="SSF52833">
    <property type="entry name" value="Thioredoxin-like"/>
    <property type="match status" value="1"/>
</dbReference>
<dbReference type="CDD" id="cd03194">
    <property type="entry name" value="GST_C_3"/>
    <property type="match status" value="1"/>
</dbReference>
<proteinExistence type="predicted"/>
<dbReference type="Proteomes" id="UP001596114">
    <property type="component" value="Unassembled WGS sequence"/>
</dbReference>
<dbReference type="EMBL" id="JBHSNF010000001">
    <property type="protein sequence ID" value="MFC5524375.1"/>
    <property type="molecule type" value="Genomic_DNA"/>
</dbReference>
<dbReference type="RefSeq" id="WP_377316514.1">
    <property type="nucleotide sequence ID" value="NZ_JBHSNF010000001.1"/>
</dbReference>
<dbReference type="PANTHER" id="PTHR42673:SF4">
    <property type="entry name" value="MALEYLACETOACETATE ISOMERASE"/>
    <property type="match status" value="1"/>
</dbReference>
<evidence type="ECO:0000256" key="1">
    <source>
        <dbReference type="SAM" id="MobiDB-lite"/>
    </source>
</evidence>
<gene>
    <name evidence="3" type="ORF">ACFPPA_01335</name>
</gene>
<evidence type="ECO:0000313" key="4">
    <source>
        <dbReference type="Proteomes" id="UP001596114"/>
    </source>
</evidence>
<dbReference type="InterPro" id="IPR036282">
    <property type="entry name" value="Glutathione-S-Trfase_C_sf"/>
</dbReference>
<reference evidence="4" key="1">
    <citation type="journal article" date="2019" name="Int. J. Syst. Evol. Microbiol.">
        <title>The Global Catalogue of Microorganisms (GCM) 10K type strain sequencing project: providing services to taxonomists for standard genome sequencing and annotation.</title>
        <authorList>
            <consortium name="The Broad Institute Genomics Platform"/>
            <consortium name="The Broad Institute Genome Sequencing Center for Infectious Disease"/>
            <person name="Wu L."/>
            <person name="Ma J."/>
        </authorList>
    </citation>
    <scope>NUCLEOTIDE SEQUENCE [LARGE SCALE GENOMIC DNA]</scope>
    <source>
        <strain evidence="4">CGMCC 1.16619</strain>
    </source>
</reference>
<dbReference type="InterPro" id="IPR004045">
    <property type="entry name" value="Glutathione_S-Trfase_N"/>
</dbReference>
<feature type="domain" description="GST N-terminal" evidence="2">
    <location>
        <begin position="2"/>
        <end position="84"/>
    </location>
</feature>
<dbReference type="SUPFAM" id="SSF47616">
    <property type="entry name" value="GST C-terminal domain-like"/>
    <property type="match status" value="1"/>
</dbReference>
<protein>
    <submittedName>
        <fullName evidence="3">Glutathione S-transferase family protein</fullName>
    </submittedName>
</protein>
<name>A0ABW0QIB2_9GAMM</name>
<dbReference type="PROSITE" id="PS50404">
    <property type="entry name" value="GST_NTER"/>
    <property type="match status" value="1"/>
</dbReference>
<dbReference type="Pfam" id="PF13409">
    <property type="entry name" value="GST_N_2"/>
    <property type="match status" value="1"/>
</dbReference>
<dbReference type="CDD" id="cd03043">
    <property type="entry name" value="GST_N_1"/>
    <property type="match status" value="1"/>
</dbReference>
<dbReference type="InterPro" id="IPR040079">
    <property type="entry name" value="Glutathione_S-Trfase"/>
</dbReference>
<dbReference type="Pfam" id="PF13410">
    <property type="entry name" value="GST_C_2"/>
    <property type="match status" value="1"/>
</dbReference>
<sequence length="232" mass="25809">MYQLYIANKNYSSWSLRPWLLLSALGIPFEERLVTFAQGNGASWHAFRAFSPNGKVPCLHDGATVVWDTLAIAEYLAERHPEAWPSDPVARAWARCAAAEMHSGFSALRQYCGMNCGVRIRLRSDLPTALAADIARVDELWSEGLSRFGGPFLAGPGFTAVDAFFAPVAFRIQTYGIALGQAAADYTQRLLDLPAMRRWYADALQESWRDAEHEEEMPRSGELLEDLRVPAG</sequence>
<dbReference type="SFLD" id="SFLDG00358">
    <property type="entry name" value="Main_(cytGST)"/>
    <property type="match status" value="1"/>
</dbReference>
<evidence type="ECO:0000259" key="2">
    <source>
        <dbReference type="PROSITE" id="PS50404"/>
    </source>
</evidence>
<keyword evidence="4" id="KW-1185">Reference proteome</keyword>
<dbReference type="SFLD" id="SFLDS00019">
    <property type="entry name" value="Glutathione_Transferase_(cytos"/>
    <property type="match status" value="1"/>
</dbReference>
<organism evidence="3 4">
    <name type="scientific">Rhodanobacter ginsengisoli</name>
    <dbReference type="NCBI Taxonomy" id="418646"/>
    <lineage>
        <taxon>Bacteria</taxon>
        <taxon>Pseudomonadati</taxon>
        <taxon>Pseudomonadota</taxon>
        <taxon>Gammaproteobacteria</taxon>
        <taxon>Lysobacterales</taxon>
        <taxon>Rhodanobacteraceae</taxon>
        <taxon>Rhodanobacter</taxon>
    </lineage>
</organism>
<feature type="region of interest" description="Disordered" evidence="1">
    <location>
        <begin position="211"/>
        <end position="232"/>
    </location>
</feature>
<dbReference type="Gene3D" id="1.20.1050.10">
    <property type="match status" value="1"/>
</dbReference>
<dbReference type="PANTHER" id="PTHR42673">
    <property type="entry name" value="MALEYLACETOACETATE ISOMERASE"/>
    <property type="match status" value="1"/>
</dbReference>
<evidence type="ECO:0000313" key="3">
    <source>
        <dbReference type="EMBL" id="MFC5524375.1"/>
    </source>
</evidence>
<dbReference type="Gene3D" id="3.40.30.10">
    <property type="entry name" value="Glutaredoxin"/>
    <property type="match status" value="1"/>
</dbReference>